<evidence type="ECO:0000313" key="2">
    <source>
        <dbReference type="Proteomes" id="UP001341840"/>
    </source>
</evidence>
<dbReference type="Proteomes" id="UP001341840">
    <property type="component" value="Unassembled WGS sequence"/>
</dbReference>
<proteinExistence type="predicted"/>
<sequence length="312" mass="35432">MGVTLSHIYPCIGEIRWIEEECGEVTLDPTVGVCGTEPVVSITLFILSFSCGFKEQFVVPEVYVEKAREDESKSLIDENGKPTVPISSTDPYSWVKGEVREIASWFSDTESVAELGDPLLWVREGRDIKVQFVPCSTGDRVFHKGEGWEYFYTYTTLFIDLGVRFPFSQFEYGVLSQMKCAPTQIYPNAWGFIKALEVLMDYLGQEPLLESSYKDFKTMYVKVTFPEEEFPFYVDECLLERFPLTRDTPTSESDQVVPQKSGISFPMRRRALTNISNKCTVSDLTLDAWAWLGTPILEVQGAWPCLGIELDA</sequence>
<dbReference type="EMBL" id="JASCZI010152124">
    <property type="protein sequence ID" value="MED6175458.1"/>
    <property type="molecule type" value="Genomic_DNA"/>
</dbReference>
<keyword evidence="2" id="KW-1185">Reference proteome</keyword>
<reference evidence="1 2" key="1">
    <citation type="journal article" date="2023" name="Plants (Basel)">
        <title>Bridging the Gap: Combining Genomics and Transcriptomics Approaches to Understand Stylosanthes scabra, an Orphan Legume from the Brazilian Caatinga.</title>
        <authorList>
            <person name="Ferreira-Neto J.R.C."/>
            <person name="da Silva M.D."/>
            <person name="Binneck E."/>
            <person name="de Melo N.F."/>
            <person name="da Silva R.H."/>
            <person name="de Melo A.L.T.M."/>
            <person name="Pandolfi V."/>
            <person name="Bustamante F.O."/>
            <person name="Brasileiro-Vidal A.C."/>
            <person name="Benko-Iseppon A.M."/>
        </authorList>
    </citation>
    <scope>NUCLEOTIDE SEQUENCE [LARGE SCALE GENOMIC DNA]</scope>
    <source>
        <tissue evidence="1">Leaves</tissue>
    </source>
</reference>
<name>A0ABU6VUE0_9FABA</name>
<organism evidence="1 2">
    <name type="scientific">Stylosanthes scabra</name>
    <dbReference type="NCBI Taxonomy" id="79078"/>
    <lineage>
        <taxon>Eukaryota</taxon>
        <taxon>Viridiplantae</taxon>
        <taxon>Streptophyta</taxon>
        <taxon>Embryophyta</taxon>
        <taxon>Tracheophyta</taxon>
        <taxon>Spermatophyta</taxon>
        <taxon>Magnoliopsida</taxon>
        <taxon>eudicotyledons</taxon>
        <taxon>Gunneridae</taxon>
        <taxon>Pentapetalae</taxon>
        <taxon>rosids</taxon>
        <taxon>fabids</taxon>
        <taxon>Fabales</taxon>
        <taxon>Fabaceae</taxon>
        <taxon>Papilionoideae</taxon>
        <taxon>50 kb inversion clade</taxon>
        <taxon>dalbergioids sensu lato</taxon>
        <taxon>Dalbergieae</taxon>
        <taxon>Pterocarpus clade</taxon>
        <taxon>Stylosanthes</taxon>
    </lineage>
</organism>
<comment type="caution">
    <text evidence="1">The sequence shown here is derived from an EMBL/GenBank/DDBJ whole genome shotgun (WGS) entry which is preliminary data.</text>
</comment>
<protein>
    <submittedName>
        <fullName evidence="1">Uncharacterized protein</fullName>
    </submittedName>
</protein>
<evidence type="ECO:0000313" key="1">
    <source>
        <dbReference type="EMBL" id="MED6175458.1"/>
    </source>
</evidence>
<accession>A0ABU6VUE0</accession>
<gene>
    <name evidence="1" type="ORF">PIB30_078574</name>
</gene>